<dbReference type="Pfam" id="PF02518">
    <property type="entry name" value="HATPase_c"/>
    <property type="match status" value="1"/>
</dbReference>
<dbReference type="InterPro" id="IPR036890">
    <property type="entry name" value="HATPase_C_sf"/>
</dbReference>
<keyword evidence="7" id="KW-0547">Nucleotide-binding</keyword>
<feature type="domain" description="PAS" evidence="13">
    <location>
        <begin position="37"/>
        <end position="78"/>
    </location>
</feature>
<dbReference type="Pfam" id="PF00512">
    <property type="entry name" value="HisKA"/>
    <property type="match status" value="1"/>
</dbReference>
<keyword evidence="11" id="KW-0472">Membrane</keyword>
<dbReference type="SUPFAM" id="SSF55874">
    <property type="entry name" value="ATPase domain of HSP90 chaperone/DNA topoisomerase II/histidine kinase"/>
    <property type="match status" value="1"/>
</dbReference>
<dbReference type="PANTHER" id="PTHR43711">
    <property type="entry name" value="TWO-COMPONENT HISTIDINE KINASE"/>
    <property type="match status" value="1"/>
</dbReference>
<name>A0A2H0W879_9BACT</name>
<dbReference type="SUPFAM" id="SSF47384">
    <property type="entry name" value="Homodimeric domain of signal transducing histidine kinase"/>
    <property type="match status" value="1"/>
</dbReference>
<keyword evidence="10" id="KW-0902">Two-component regulatory system</keyword>
<dbReference type="PANTHER" id="PTHR43711:SF26">
    <property type="entry name" value="SENSOR HISTIDINE KINASE RCSC"/>
    <property type="match status" value="1"/>
</dbReference>
<evidence type="ECO:0000256" key="8">
    <source>
        <dbReference type="ARBA" id="ARBA00022777"/>
    </source>
</evidence>
<dbReference type="Gene3D" id="3.30.450.20">
    <property type="entry name" value="PAS domain"/>
    <property type="match status" value="1"/>
</dbReference>
<dbReference type="SMART" id="SM00387">
    <property type="entry name" value="HATPase_c"/>
    <property type="match status" value="1"/>
</dbReference>
<dbReference type="Gene3D" id="1.10.287.130">
    <property type="match status" value="1"/>
</dbReference>
<organism evidence="14 15">
    <name type="scientific">Candidatus Beckwithbacteria bacterium CG10_big_fil_rev_8_21_14_0_10_34_10</name>
    <dbReference type="NCBI Taxonomy" id="1974495"/>
    <lineage>
        <taxon>Bacteria</taxon>
        <taxon>Candidatus Beckwithiibacteriota</taxon>
    </lineage>
</organism>
<evidence type="ECO:0000256" key="10">
    <source>
        <dbReference type="ARBA" id="ARBA00023012"/>
    </source>
</evidence>
<dbReference type="CDD" id="cd00130">
    <property type="entry name" value="PAS"/>
    <property type="match status" value="1"/>
</dbReference>
<evidence type="ECO:0000256" key="7">
    <source>
        <dbReference type="ARBA" id="ARBA00022741"/>
    </source>
</evidence>
<dbReference type="SMART" id="SM00091">
    <property type="entry name" value="PAS"/>
    <property type="match status" value="1"/>
</dbReference>
<keyword evidence="6" id="KW-0808">Transferase</keyword>
<dbReference type="Gene3D" id="3.30.565.10">
    <property type="entry name" value="Histidine kinase-like ATPase, C-terminal domain"/>
    <property type="match status" value="1"/>
</dbReference>
<dbReference type="EC" id="2.7.13.3" evidence="3"/>
<dbReference type="InterPro" id="IPR005467">
    <property type="entry name" value="His_kinase_dom"/>
</dbReference>
<evidence type="ECO:0000256" key="2">
    <source>
        <dbReference type="ARBA" id="ARBA00004236"/>
    </source>
</evidence>
<evidence type="ECO:0000256" key="3">
    <source>
        <dbReference type="ARBA" id="ARBA00012438"/>
    </source>
</evidence>
<dbReference type="AlphaFoldDB" id="A0A2H0W879"/>
<dbReference type="GO" id="GO:0005886">
    <property type="term" value="C:plasma membrane"/>
    <property type="evidence" value="ECO:0007669"/>
    <property type="project" value="UniProtKB-SubCell"/>
</dbReference>
<dbReference type="SUPFAM" id="SSF55785">
    <property type="entry name" value="PYP-like sensor domain (PAS domain)"/>
    <property type="match status" value="1"/>
</dbReference>
<feature type="domain" description="Histidine kinase" evidence="12">
    <location>
        <begin position="158"/>
        <end position="377"/>
    </location>
</feature>
<dbReference type="CDD" id="cd00082">
    <property type="entry name" value="HisKA"/>
    <property type="match status" value="1"/>
</dbReference>
<evidence type="ECO:0000259" key="12">
    <source>
        <dbReference type="PROSITE" id="PS50109"/>
    </source>
</evidence>
<evidence type="ECO:0000256" key="6">
    <source>
        <dbReference type="ARBA" id="ARBA00022679"/>
    </source>
</evidence>
<keyword evidence="4" id="KW-1003">Cell membrane</keyword>
<evidence type="ECO:0000259" key="13">
    <source>
        <dbReference type="PROSITE" id="PS50112"/>
    </source>
</evidence>
<dbReference type="Pfam" id="PF13426">
    <property type="entry name" value="PAS_9"/>
    <property type="match status" value="1"/>
</dbReference>
<evidence type="ECO:0000256" key="4">
    <source>
        <dbReference type="ARBA" id="ARBA00022475"/>
    </source>
</evidence>
<dbReference type="InterPro" id="IPR000014">
    <property type="entry name" value="PAS"/>
</dbReference>
<dbReference type="FunFam" id="3.30.565.10:FF:000023">
    <property type="entry name" value="PAS domain-containing sensor histidine kinase"/>
    <property type="match status" value="1"/>
</dbReference>
<dbReference type="InterPro" id="IPR035965">
    <property type="entry name" value="PAS-like_dom_sf"/>
</dbReference>
<dbReference type="PRINTS" id="PR00344">
    <property type="entry name" value="BCTRLSENSOR"/>
</dbReference>
<evidence type="ECO:0000313" key="15">
    <source>
        <dbReference type="Proteomes" id="UP000230093"/>
    </source>
</evidence>
<dbReference type="InterPro" id="IPR003661">
    <property type="entry name" value="HisK_dim/P_dom"/>
</dbReference>
<evidence type="ECO:0000256" key="5">
    <source>
        <dbReference type="ARBA" id="ARBA00022553"/>
    </source>
</evidence>
<dbReference type="CDD" id="cd00075">
    <property type="entry name" value="HATPase"/>
    <property type="match status" value="1"/>
</dbReference>
<comment type="catalytic activity">
    <reaction evidence="1">
        <text>ATP + protein L-histidine = ADP + protein N-phospho-L-histidine.</text>
        <dbReference type="EC" id="2.7.13.3"/>
    </reaction>
</comment>
<keyword evidence="8" id="KW-0418">Kinase</keyword>
<dbReference type="GO" id="GO:0005524">
    <property type="term" value="F:ATP binding"/>
    <property type="evidence" value="ECO:0007669"/>
    <property type="project" value="UniProtKB-KW"/>
</dbReference>
<dbReference type="EMBL" id="PEZT01000026">
    <property type="protein sequence ID" value="PIS08870.1"/>
    <property type="molecule type" value="Genomic_DNA"/>
</dbReference>
<dbReference type="Proteomes" id="UP000230093">
    <property type="component" value="Unassembled WGS sequence"/>
</dbReference>
<dbReference type="InterPro" id="IPR004358">
    <property type="entry name" value="Sig_transdc_His_kin-like_C"/>
</dbReference>
<dbReference type="PROSITE" id="PS50112">
    <property type="entry name" value="PAS"/>
    <property type="match status" value="1"/>
</dbReference>
<reference evidence="15" key="1">
    <citation type="submission" date="2017-09" db="EMBL/GenBank/DDBJ databases">
        <title>Depth-based differentiation of microbial function through sediment-hosted aquifers and enrichment of novel symbionts in the deep terrestrial subsurface.</title>
        <authorList>
            <person name="Probst A.J."/>
            <person name="Ladd B."/>
            <person name="Jarett J.K."/>
            <person name="Geller-Mcgrath D.E."/>
            <person name="Sieber C.M.K."/>
            <person name="Emerson J.B."/>
            <person name="Anantharaman K."/>
            <person name="Thomas B.C."/>
            <person name="Malmstrom R."/>
            <person name="Stieglmeier M."/>
            <person name="Klingl A."/>
            <person name="Woyke T."/>
            <person name="Ryan C.M."/>
            <person name="Banfield J.F."/>
        </authorList>
    </citation>
    <scope>NUCLEOTIDE SEQUENCE [LARGE SCALE GENOMIC DNA]</scope>
</reference>
<accession>A0A2H0W879</accession>
<sequence>MKKKKKYSNQLDAAEIIKRKIRDDAVISSIGEGLIVIVDVDKGGKIDYVNRAFEEITGWTSKEVLNKSIIKILPREDKRGNAVAFKERIITKVLGGQKVVADLSEPFYYFRKDKSKFPVSSVINPITLNKKIVGAVETFRDISKEKESDIAKTEFASLVSHQLRTPFATINWYIELLLSEDIGSLNKKQLEYLNEIYQASQRMVSLINVLLSISRIEMGITEFEKKSVNVVALAKTIINEEKLKIKDKNLEIKETYGKNIPKLMVDPKQLTIILQNLFSNAIKYSLKKGKIDFKIKHQGSNLIISIADSGIGIPENDQKNIFNRFFRGNNAKEKEPEGIGLGLYILKAVVKIMKGQVSFKSKINKGTTFYVTIPIKNGLNKKKERN</sequence>
<keyword evidence="5" id="KW-0597">Phosphoprotein</keyword>
<comment type="subcellular location">
    <subcellularLocation>
        <location evidence="2">Cell membrane</location>
    </subcellularLocation>
</comment>
<evidence type="ECO:0000256" key="9">
    <source>
        <dbReference type="ARBA" id="ARBA00022840"/>
    </source>
</evidence>
<proteinExistence type="predicted"/>
<dbReference type="NCBIfam" id="TIGR00229">
    <property type="entry name" value="sensory_box"/>
    <property type="match status" value="1"/>
</dbReference>
<evidence type="ECO:0000313" key="14">
    <source>
        <dbReference type="EMBL" id="PIS08870.1"/>
    </source>
</evidence>
<dbReference type="SMART" id="SM00388">
    <property type="entry name" value="HisKA"/>
    <property type="match status" value="1"/>
</dbReference>
<evidence type="ECO:0000256" key="1">
    <source>
        <dbReference type="ARBA" id="ARBA00000085"/>
    </source>
</evidence>
<protein>
    <recommendedName>
        <fullName evidence="3">histidine kinase</fullName>
        <ecNumber evidence="3">2.7.13.3</ecNumber>
    </recommendedName>
</protein>
<dbReference type="PROSITE" id="PS50109">
    <property type="entry name" value="HIS_KIN"/>
    <property type="match status" value="1"/>
</dbReference>
<comment type="caution">
    <text evidence="14">The sequence shown here is derived from an EMBL/GenBank/DDBJ whole genome shotgun (WGS) entry which is preliminary data.</text>
</comment>
<dbReference type="GO" id="GO:0000155">
    <property type="term" value="F:phosphorelay sensor kinase activity"/>
    <property type="evidence" value="ECO:0007669"/>
    <property type="project" value="InterPro"/>
</dbReference>
<evidence type="ECO:0000256" key="11">
    <source>
        <dbReference type="ARBA" id="ARBA00023136"/>
    </source>
</evidence>
<gene>
    <name evidence="14" type="ORF">COT75_04520</name>
</gene>
<dbReference type="InterPro" id="IPR003594">
    <property type="entry name" value="HATPase_dom"/>
</dbReference>
<dbReference type="InterPro" id="IPR050736">
    <property type="entry name" value="Sensor_HK_Regulatory"/>
</dbReference>
<dbReference type="InterPro" id="IPR036097">
    <property type="entry name" value="HisK_dim/P_sf"/>
</dbReference>
<keyword evidence="9" id="KW-0067">ATP-binding</keyword>